<dbReference type="GO" id="GO:0007155">
    <property type="term" value="P:cell adhesion"/>
    <property type="evidence" value="ECO:0007669"/>
    <property type="project" value="InterPro"/>
</dbReference>
<organism evidence="8 9">
    <name type="scientific">Gulosibacter macacae</name>
    <dbReference type="NCBI Taxonomy" id="2488791"/>
    <lineage>
        <taxon>Bacteria</taxon>
        <taxon>Bacillati</taxon>
        <taxon>Actinomycetota</taxon>
        <taxon>Actinomycetes</taxon>
        <taxon>Micrococcales</taxon>
        <taxon>Microbacteriaceae</taxon>
        <taxon>Gulosibacter</taxon>
    </lineage>
</organism>
<proteinExistence type="inferred from homology"/>
<dbReference type="InterPro" id="IPR006128">
    <property type="entry name" value="Lipoprotein_PsaA-like"/>
</dbReference>
<dbReference type="GO" id="GO:0030313">
    <property type="term" value="C:cell envelope"/>
    <property type="evidence" value="ECO:0007669"/>
    <property type="project" value="UniProtKB-SubCell"/>
</dbReference>
<comment type="subcellular location">
    <subcellularLocation>
        <location evidence="1">Cell envelope</location>
    </subcellularLocation>
</comment>
<dbReference type="Gene3D" id="3.40.50.1980">
    <property type="entry name" value="Nitrogenase molybdenum iron protein domain"/>
    <property type="match status" value="3"/>
</dbReference>
<evidence type="ECO:0000256" key="1">
    <source>
        <dbReference type="ARBA" id="ARBA00004196"/>
    </source>
</evidence>
<dbReference type="PANTHER" id="PTHR42953">
    <property type="entry name" value="HIGH-AFFINITY ZINC UPTAKE SYSTEM PROTEIN ZNUA-RELATED"/>
    <property type="match status" value="1"/>
</dbReference>
<feature type="region of interest" description="Disordered" evidence="6">
    <location>
        <begin position="121"/>
        <end position="215"/>
    </location>
</feature>
<feature type="compositionally biased region" description="Basic and acidic residues" evidence="6">
    <location>
        <begin position="124"/>
        <end position="133"/>
    </location>
</feature>
<accession>A0A3P3VW24</accession>
<gene>
    <name evidence="8" type="ORF">EG850_07865</name>
</gene>
<evidence type="ECO:0000256" key="7">
    <source>
        <dbReference type="SAM" id="SignalP"/>
    </source>
</evidence>
<reference evidence="8 9" key="1">
    <citation type="submission" date="2018-11" db="EMBL/GenBank/DDBJ databases">
        <title>YIM 102482-1 draft genome.</title>
        <authorList>
            <person name="Li G."/>
            <person name="Jiang Y."/>
        </authorList>
    </citation>
    <scope>NUCLEOTIDE SEQUENCE [LARGE SCALE GENOMIC DNA]</scope>
    <source>
        <strain evidence="8 9">YIM 102482-1</strain>
    </source>
</reference>
<keyword evidence="4 7" id="KW-0732">Signal</keyword>
<evidence type="ECO:0000313" key="9">
    <source>
        <dbReference type="Proteomes" id="UP000274391"/>
    </source>
</evidence>
<evidence type="ECO:0000256" key="3">
    <source>
        <dbReference type="ARBA" id="ARBA00022723"/>
    </source>
</evidence>
<dbReference type="PRINTS" id="PR00690">
    <property type="entry name" value="ADHESNFAMILY"/>
</dbReference>
<keyword evidence="3" id="KW-0479">Metal-binding</keyword>
<evidence type="ECO:0000313" key="8">
    <source>
        <dbReference type="EMBL" id="RRJ86557.1"/>
    </source>
</evidence>
<keyword evidence="2 5" id="KW-0813">Transport</keyword>
<comment type="caution">
    <text evidence="8">The sequence shown here is derived from an EMBL/GenBank/DDBJ whole genome shotgun (WGS) entry which is preliminary data.</text>
</comment>
<dbReference type="PROSITE" id="PS51257">
    <property type="entry name" value="PROKAR_LIPOPROTEIN"/>
    <property type="match status" value="1"/>
</dbReference>
<comment type="similarity">
    <text evidence="5">Belongs to the bacterial solute-binding protein 9 family.</text>
</comment>
<dbReference type="OrthoDB" id="9810636at2"/>
<dbReference type="SUPFAM" id="SSF53807">
    <property type="entry name" value="Helical backbone' metal receptor"/>
    <property type="match status" value="1"/>
</dbReference>
<dbReference type="Pfam" id="PF01297">
    <property type="entry name" value="ZnuA"/>
    <property type="match status" value="1"/>
</dbReference>
<dbReference type="EMBL" id="RQVS01000008">
    <property type="protein sequence ID" value="RRJ86557.1"/>
    <property type="molecule type" value="Genomic_DNA"/>
</dbReference>
<dbReference type="InterPro" id="IPR006127">
    <property type="entry name" value="ZnuA-like"/>
</dbReference>
<feature type="compositionally biased region" description="Basic and acidic residues" evidence="6">
    <location>
        <begin position="188"/>
        <end position="209"/>
    </location>
</feature>
<name>A0A3P3VW24_9MICO</name>
<keyword evidence="9" id="KW-1185">Reference proteome</keyword>
<dbReference type="GO" id="GO:0030001">
    <property type="term" value="P:metal ion transport"/>
    <property type="evidence" value="ECO:0007669"/>
    <property type="project" value="InterPro"/>
</dbReference>
<sequence length="401" mass="41929">MRKFPRMLTAIGALGAAALTLAGCAGAGTPVADDGTFRVVTTTTQLDDFTKQVVGDTGAEVTSLLQPGTSVHGYEPTPADLEALRKADVVIFNGVGLEPWLDATLTSAEFTGTRIDASVGFDPDSMHDDHGHAAPEATDGAATEDAHEGHDHGAEESHEGHDHEGHDHEGHDHGTEEAPAASEDPAETDAHDDHAHDDHGHSHDGHDHGGINPHIWTSPDVAQLMVNNVAAGLGEADAANAATYTANASSYNDKLQALDDWTAENIKTIPAEKRLLVTNHDALTYFNDEYHVTFVGSIMPSWDDNAEPSAAQIDELIANIKSSGVTAIFTEQQLAPETANAIASETGAKVYSGEEGLYTDALGAAGSSGATYISSQVHNVTQLMDSWGATVTPLPSELAGA</sequence>
<dbReference type="InterPro" id="IPR050492">
    <property type="entry name" value="Bact_metal-bind_prot9"/>
</dbReference>
<evidence type="ECO:0000256" key="2">
    <source>
        <dbReference type="ARBA" id="ARBA00022448"/>
    </source>
</evidence>
<feature type="signal peptide" evidence="7">
    <location>
        <begin position="1"/>
        <end position="27"/>
    </location>
</feature>
<protein>
    <submittedName>
        <fullName evidence="8">Zinc ABC transporter substrate-binding protein</fullName>
    </submittedName>
</protein>
<dbReference type="PANTHER" id="PTHR42953:SF1">
    <property type="entry name" value="METAL-BINDING PROTEIN HI_0362-RELATED"/>
    <property type="match status" value="1"/>
</dbReference>
<evidence type="ECO:0000256" key="5">
    <source>
        <dbReference type="RuleBase" id="RU003512"/>
    </source>
</evidence>
<feature type="compositionally biased region" description="Basic and acidic residues" evidence="6">
    <location>
        <begin position="144"/>
        <end position="176"/>
    </location>
</feature>
<evidence type="ECO:0000256" key="4">
    <source>
        <dbReference type="ARBA" id="ARBA00022729"/>
    </source>
</evidence>
<dbReference type="PRINTS" id="PR00691">
    <property type="entry name" value="ADHESINB"/>
</dbReference>
<dbReference type="RefSeq" id="WP_124972263.1">
    <property type="nucleotide sequence ID" value="NZ_RQVS01000008.1"/>
</dbReference>
<evidence type="ECO:0000256" key="6">
    <source>
        <dbReference type="SAM" id="MobiDB-lite"/>
    </source>
</evidence>
<dbReference type="AlphaFoldDB" id="A0A3P3VW24"/>
<dbReference type="GO" id="GO:0046872">
    <property type="term" value="F:metal ion binding"/>
    <property type="evidence" value="ECO:0007669"/>
    <property type="project" value="UniProtKB-KW"/>
</dbReference>
<dbReference type="Proteomes" id="UP000274391">
    <property type="component" value="Unassembled WGS sequence"/>
</dbReference>
<feature type="chain" id="PRO_5017939954" evidence="7">
    <location>
        <begin position="28"/>
        <end position="401"/>
    </location>
</feature>
<dbReference type="InterPro" id="IPR006129">
    <property type="entry name" value="AdhesinB"/>
</dbReference>